<name>X0VAT5_9ZZZZ</name>
<dbReference type="AlphaFoldDB" id="X0VAT5"/>
<organism evidence="1">
    <name type="scientific">marine sediment metagenome</name>
    <dbReference type="NCBI Taxonomy" id="412755"/>
    <lineage>
        <taxon>unclassified sequences</taxon>
        <taxon>metagenomes</taxon>
        <taxon>ecological metagenomes</taxon>
    </lineage>
</organism>
<sequence length="150" mass="16470">MANELLWLPKTVGDLLTTELNDLADATMVVDGADYDNATRKFRFASFFFFGTWDAACDAGALVELHLFYKLDGTNYGDGEDGDVFAAQGSGNSLHGLFQIGVQADAYQQVLGVPLQPFAFRAGIKMACGQPLTAVDTHWLKMYPYNEELQ</sequence>
<reference evidence="1" key="1">
    <citation type="journal article" date="2014" name="Front. Microbiol.">
        <title>High frequency of phylogenetically diverse reductive dehalogenase-homologous genes in deep subseafloor sedimentary metagenomes.</title>
        <authorList>
            <person name="Kawai M."/>
            <person name="Futagami T."/>
            <person name="Toyoda A."/>
            <person name="Takaki Y."/>
            <person name="Nishi S."/>
            <person name="Hori S."/>
            <person name="Arai W."/>
            <person name="Tsubouchi T."/>
            <person name="Morono Y."/>
            <person name="Uchiyama I."/>
            <person name="Ito T."/>
            <person name="Fujiyama A."/>
            <person name="Inagaki F."/>
            <person name="Takami H."/>
        </authorList>
    </citation>
    <scope>NUCLEOTIDE SEQUENCE</scope>
    <source>
        <strain evidence="1">Expedition CK06-06</strain>
    </source>
</reference>
<gene>
    <name evidence="1" type="ORF">S01H1_57838</name>
</gene>
<dbReference type="EMBL" id="BARS01037745">
    <property type="protein sequence ID" value="GAG15234.1"/>
    <property type="molecule type" value="Genomic_DNA"/>
</dbReference>
<proteinExistence type="predicted"/>
<accession>X0VAT5</accession>
<evidence type="ECO:0000313" key="1">
    <source>
        <dbReference type="EMBL" id="GAG15234.1"/>
    </source>
</evidence>
<protein>
    <submittedName>
        <fullName evidence="1">Uncharacterized protein</fullName>
    </submittedName>
</protein>
<comment type="caution">
    <text evidence="1">The sequence shown here is derived from an EMBL/GenBank/DDBJ whole genome shotgun (WGS) entry which is preliminary data.</text>
</comment>